<reference evidence="2" key="2">
    <citation type="submission" date="2021-12" db="EMBL/GenBank/DDBJ databases">
        <title>Resequencing data analysis of finger millet.</title>
        <authorList>
            <person name="Hatakeyama M."/>
            <person name="Aluri S."/>
            <person name="Balachadran M.T."/>
            <person name="Sivarajan S.R."/>
            <person name="Poveda L."/>
            <person name="Shimizu-Inatsugi R."/>
            <person name="Schlapbach R."/>
            <person name="Sreeman S.M."/>
            <person name="Shimizu K.K."/>
        </authorList>
    </citation>
    <scope>NUCLEOTIDE SEQUENCE</scope>
</reference>
<feature type="region of interest" description="Disordered" evidence="1">
    <location>
        <begin position="94"/>
        <end position="115"/>
    </location>
</feature>
<comment type="caution">
    <text evidence="2">The sequence shown here is derived from an EMBL/GenBank/DDBJ whole genome shotgun (WGS) entry which is preliminary data.</text>
</comment>
<dbReference type="Gene3D" id="3.30.559.10">
    <property type="entry name" value="Chloramphenicol acetyltransferase-like domain"/>
    <property type="match status" value="1"/>
</dbReference>
<dbReference type="GO" id="GO:0016747">
    <property type="term" value="F:acyltransferase activity, transferring groups other than amino-acyl groups"/>
    <property type="evidence" value="ECO:0007669"/>
    <property type="project" value="UniProtKB-ARBA"/>
</dbReference>
<evidence type="ECO:0000256" key="1">
    <source>
        <dbReference type="SAM" id="MobiDB-lite"/>
    </source>
</evidence>
<gene>
    <name evidence="2" type="primary">gb17362</name>
    <name evidence="2" type="ORF">PR202_gb17362</name>
</gene>
<protein>
    <submittedName>
        <fullName evidence="2">Uncharacterized protein</fullName>
    </submittedName>
</protein>
<reference evidence="2" key="1">
    <citation type="journal article" date="2018" name="DNA Res.">
        <title>Multiple hybrid de novo genome assembly of finger millet, an orphan allotetraploid crop.</title>
        <authorList>
            <person name="Hatakeyama M."/>
            <person name="Aluri S."/>
            <person name="Balachadran M.T."/>
            <person name="Sivarajan S.R."/>
            <person name="Patrignani A."/>
            <person name="Gruter S."/>
            <person name="Poveda L."/>
            <person name="Shimizu-Inatsugi R."/>
            <person name="Baeten J."/>
            <person name="Francoijs K.J."/>
            <person name="Nataraja K.N."/>
            <person name="Reddy Y.A.N."/>
            <person name="Phadnis S."/>
            <person name="Ravikumar R.L."/>
            <person name="Schlapbach R."/>
            <person name="Sreeman S.M."/>
            <person name="Shimizu K.K."/>
        </authorList>
    </citation>
    <scope>NUCLEOTIDE SEQUENCE</scope>
</reference>
<dbReference type="EMBL" id="BQKI01000081">
    <property type="protein sequence ID" value="GJN29165.1"/>
    <property type="molecule type" value="Genomic_DNA"/>
</dbReference>
<evidence type="ECO:0000313" key="3">
    <source>
        <dbReference type="Proteomes" id="UP001054889"/>
    </source>
</evidence>
<proteinExistence type="predicted"/>
<dbReference type="AlphaFoldDB" id="A0AAV5F2L4"/>
<feature type="compositionally biased region" description="Low complexity" evidence="1">
    <location>
        <begin position="106"/>
        <end position="115"/>
    </location>
</feature>
<accession>A0AAV5F2L4</accession>
<organism evidence="2 3">
    <name type="scientific">Eleusine coracana subsp. coracana</name>
    <dbReference type="NCBI Taxonomy" id="191504"/>
    <lineage>
        <taxon>Eukaryota</taxon>
        <taxon>Viridiplantae</taxon>
        <taxon>Streptophyta</taxon>
        <taxon>Embryophyta</taxon>
        <taxon>Tracheophyta</taxon>
        <taxon>Spermatophyta</taxon>
        <taxon>Magnoliopsida</taxon>
        <taxon>Liliopsida</taxon>
        <taxon>Poales</taxon>
        <taxon>Poaceae</taxon>
        <taxon>PACMAD clade</taxon>
        <taxon>Chloridoideae</taxon>
        <taxon>Cynodonteae</taxon>
        <taxon>Eleusininae</taxon>
        <taxon>Eleusine</taxon>
    </lineage>
</organism>
<dbReference type="InterPro" id="IPR023213">
    <property type="entry name" value="CAT-like_dom_sf"/>
</dbReference>
<evidence type="ECO:0000313" key="2">
    <source>
        <dbReference type="EMBL" id="GJN29165.1"/>
    </source>
</evidence>
<dbReference type="Proteomes" id="UP001054889">
    <property type="component" value="Unassembled WGS sequence"/>
</dbReference>
<name>A0AAV5F2L4_ELECO</name>
<keyword evidence="3" id="KW-1185">Reference proteome</keyword>
<sequence>MSFACGGFAVVWRMHQPRVLADGSGHYLFVSAWAELARTGTLPARSRPNHDRSVFRPRAVPSYSASLAEAFVPLDNAKHEEAVYSSKPDQSFVGRLYRPRRGGRPGPAARGSEPW</sequence>